<dbReference type="CDD" id="cd00038">
    <property type="entry name" value="CAP_ED"/>
    <property type="match status" value="1"/>
</dbReference>
<dbReference type="InterPro" id="IPR000595">
    <property type="entry name" value="cNMP-bd_dom"/>
</dbReference>
<dbReference type="SUPFAM" id="SSF51206">
    <property type="entry name" value="cAMP-binding domain-like"/>
    <property type="match status" value="1"/>
</dbReference>
<dbReference type="InterPro" id="IPR014710">
    <property type="entry name" value="RmlC-like_jellyroll"/>
</dbReference>
<dbReference type="Proteomes" id="UP000256373">
    <property type="component" value="Unassembled WGS sequence"/>
</dbReference>
<evidence type="ECO:0000313" key="3">
    <source>
        <dbReference type="Proteomes" id="UP000256373"/>
    </source>
</evidence>
<feature type="domain" description="Cyclic nucleotide-binding" evidence="1">
    <location>
        <begin position="15"/>
        <end position="115"/>
    </location>
</feature>
<keyword evidence="3" id="KW-1185">Reference proteome</keyword>
<gene>
    <name evidence="2" type="ORF">DSL64_22020</name>
</gene>
<comment type="caution">
    <text evidence="2">The sequence shown here is derived from an EMBL/GenBank/DDBJ whole genome shotgun (WGS) entry which is preliminary data.</text>
</comment>
<organism evidence="2 3">
    <name type="scientific">Dyadobacter luteus</name>
    <dbReference type="NCBI Taxonomy" id="2259619"/>
    <lineage>
        <taxon>Bacteria</taxon>
        <taxon>Pseudomonadati</taxon>
        <taxon>Bacteroidota</taxon>
        <taxon>Cytophagia</taxon>
        <taxon>Cytophagales</taxon>
        <taxon>Spirosomataceae</taxon>
        <taxon>Dyadobacter</taxon>
    </lineage>
</organism>
<dbReference type="Pfam" id="PF00027">
    <property type="entry name" value="cNMP_binding"/>
    <property type="match status" value="1"/>
</dbReference>
<proteinExistence type="predicted"/>
<name>A0A3D8Y5X2_9BACT</name>
<dbReference type="AlphaFoldDB" id="A0A3D8Y5X2"/>
<evidence type="ECO:0000259" key="1">
    <source>
        <dbReference type="PROSITE" id="PS50042"/>
    </source>
</evidence>
<dbReference type="EMBL" id="QNUL01000023">
    <property type="protein sequence ID" value="REA58105.1"/>
    <property type="molecule type" value="Genomic_DNA"/>
</dbReference>
<dbReference type="PROSITE" id="PS50042">
    <property type="entry name" value="CNMP_BINDING_3"/>
    <property type="match status" value="1"/>
</dbReference>
<evidence type="ECO:0000313" key="2">
    <source>
        <dbReference type="EMBL" id="REA58105.1"/>
    </source>
</evidence>
<sequence length="193" mass="22749">MYDQAAKYITDRIEVTEDELTIILSYFKPMKARKNQILISQGQTSQRTFFIGKGCIRIYFITEQGHEATRYFAFENDIAAALISFITHKPSPEYIQSVEHADLLYIEQDDFFYLLEIIPAWEKFYRSFLEKAYVNNTNRLMSFLTMNATERYTRLLDEYPDVIKRLSNKMVATYLNLSPETLSRLKTRLQSGQ</sequence>
<dbReference type="Gene3D" id="2.60.120.10">
    <property type="entry name" value="Jelly Rolls"/>
    <property type="match status" value="1"/>
</dbReference>
<dbReference type="OrthoDB" id="1933280at2"/>
<accession>A0A3D8Y5X2</accession>
<protein>
    <submittedName>
        <fullName evidence="2">Crp/Fnr family transcriptional regulator</fullName>
    </submittedName>
</protein>
<reference evidence="2 3" key="1">
    <citation type="submission" date="2018-07" db="EMBL/GenBank/DDBJ databases">
        <title>Dyadobacter roseus sp. nov., isolated from rose rhizosphere soil.</title>
        <authorList>
            <person name="Chen L."/>
        </authorList>
    </citation>
    <scope>NUCLEOTIDE SEQUENCE [LARGE SCALE GENOMIC DNA]</scope>
    <source>
        <strain evidence="2 3">RS19</strain>
    </source>
</reference>
<dbReference type="InterPro" id="IPR018490">
    <property type="entry name" value="cNMP-bd_dom_sf"/>
</dbReference>